<evidence type="ECO:0000256" key="4">
    <source>
        <dbReference type="ARBA" id="ARBA00022771"/>
    </source>
</evidence>
<reference evidence="12" key="2">
    <citation type="submission" date="2025-08" db="UniProtKB">
        <authorList>
            <consortium name="Ensembl"/>
        </authorList>
    </citation>
    <scope>IDENTIFICATION</scope>
</reference>
<keyword evidence="13" id="KW-1185">Reference proteome</keyword>
<dbReference type="Pfam" id="PF13894">
    <property type="entry name" value="zf-C2H2_4"/>
    <property type="match status" value="1"/>
</dbReference>
<dbReference type="FunFam" id="3.30.160.60:FF:002212">
    <property type="entry name" value="Zinc finger protein 672"/>
    <property type="match status" value="1"/>
</dbReference>
<dbReference type="GO" id="GO:0000981">
    <property type="term" value="F:DNA-binding transcription factor activity, RNA polymerase II-specific"/>
    <property type="evidence" value="ECO:0007669"/>
    <property type="project" value="TreeGrafter"/>
</dbReference>
<comment type="subcellular location">
    <subcellularLocation>
        <location evidence="1">Nucleus</location>
    </subcellularLocation>
</comment>
<dbReference type="FunFam" id="3.30.160.60:FF:001720">
    <property type="entry name" value="Si:dkey-7i4.21"/>
    <property type="match status" value="1"/>
</dbReference>
<feature type="domain" description="C2H2-type" evidence="11">
    <location>
        <begin position="105"/>
        <end position="135"/>
    </location>
</feature>
<feature type="domain" description="C2H2-type" evidence="11">
    <location>
        <begin position="40"/>
        <end position="68"/>
    </location>
</feature>
<dbReference type="GeneTree" id="ENSGT01150000286918"/>
<dbReference type="FunFam" id="3.30.160.60:FF:001289">
    <property type="entry name" value="Zinc finger protein 574"/>
    <property type="match status" value="1"/>
</dbReference>
<dbReference type="PANTHER" id="PTHR24394">
    <property type="entry name" value="ZINC FINGER PROTEIN"/>
    <property type="match status" value="1"/>
</dbReference>
<dbReference type="SUPFAM" id="SSF57667">
    <property type="entry name" value="beta-beta-alpha zinc fingers"/>
    <property type="match status" value="3"/>
</dbReference>
<reference evidence="13" key="1">
    <citation type="journal article" date="2018" name="PLoS ONE">
        <title>Chinook salmon (Oncorhynchus tshawytscha) genome and transcriptome.</title>
        <authorList>
            <person name="Christensen K.A."/>
            <person name="Leong J.S."/>
            <person name="Sakhrani D."/>
            <person name="Biagi C.A."/>
            <person name="Minkley D.R."/>
            <person name="Withler R.E."/>
            <person name="Rondeau E.B."/>
            <person name="Koop B.F."/>
            <person name="Devlin R.H."/>
        </authorList>
    </citation>
    <scope>NUCLEOTIDE SEQUENCE [LARGE SCALE GENOMIC DNA]</scope>
</reference>
<evidence type="ECO:0000256" key="10">
    <source>
        <dbReference type="SAM" id="MobiDB-lite"/>
    </source>
</evidence>
<evidence type="ECO:0000259" key="11">
    <source>
        <dbReference type="PROSITE" id="PS50157"/>
    </source>
</evidence>
<evidence type="ECO:0000256" key="1">
    <source>
        <dbReference type="ARBA" id="ARBA00004123"/>
    </source>
</evidence>
<feature type="domain" description="C2H2-type" evidence="11">
    <location>
        <begin position="136"/>
        <end position="163"/>
    </location>
</feature>
<keyword evidence="4 9" id="KW-0863">Zinc-finger</keyword>
<proteinExistence type="predicted"/>
<keyword evidence="5" id="KW-0862">Zinc</keyword>
<evidence type="ECO:0000256" key="2">
    <source>
        <dbReference type="ARBA" id="ARBA00022723"/>
    </source>
</evidence>
<dbReference type="InterPro" id="IPR013087">
    <property type="entry name" value="Znf_C2H2_type"/>
</dbReference>
<evidence type="ECO:0000313" key="13">
    <source>
        <dbReference type="Proteomes" id="UP000694402"/>
    </source>
</evidence>
<evidence type="ECO:0000313" key="12">
    <source>
        <dbReference type="Ensembl" id="ENSOTSP00005143250.1"/>
    </source>
</evidence>
<reference evidence="12" key="3">
    <citation type="submission" date="2025-09" db="UniProtKB">
        <authorList>
            <consortium name="Ensembl"/>
        </authorList>
    </citation>
    <scope>IDENTIFICATION</scope>
</reference>
<dbReference type="InterPro" id="IPR036236">
    <property type="entry name" value="Znf_C2H2_sf"/>
</dbReference>
<dbReference type="Pfam" id="PF00096">
    <property type="entry name" value="zf-C2H2"/>
    <property type="match status" value="3"/>
</dbReference>
<accession>A0AAZ3RSK4</accession>
<dbReference type="PROSITE" id="PS00028">
    <property type="entry name" value="ZINC_FINGER_C2H2_1"/>
    <property type="match status" value="3"/>
</dbReference>
<evidence type="ECO:0000256" key="5">
    <source>
        <dbReference type="ARBA" id="ARBA00022833"/>
    </source>
</evidence>
<dbReference type="GO" id="GO:0005634">
    <property type="term" value="C:nucleus"/>
    <property type="evidence" value="ECO:0007669"/>
    <property type="project" value="UniProtKB-SubCell"/>
</dbReference>
<dbReference type="PROSITE" id="PS50157">
    <property type="entry name" value="ZINC_FINGER_C2H2_2"/>
    <property type="match status" value="4"/>
</dbReference>
<evidence type="ECO:0000256" key="7">
    <source>
        <dbReference type="ARBA" id="ARBA00023163"/>
    </source>
</evidence>
<feature type="region of interest" description="Disordered" evidence="10">
    <location>
        <begin position="1"/>
        <end position="76"/>
    </location>
</feature>
<name>A0AAZ3RSK4_ONCTS</name>
<dbReference type="SMART" id="SM00355">
    <property type="entry name" value="ZnF_C2H2"/>
    <property type="match status" value="4"/>
</dbReference>
<organism evidence="12 13">
    <name type="scientific">Oncorhynchus tshawytscha</name>
    <name type="common">Chinook salmon</name>
    <name type="synonym">Salmo tshawytscha</name>
    <dbReference type="NCBI Taxonomy" id="74940"/>
    <lineage>
        <taxon>Eukaryota</taxon>
        <taxon>Metazoa</taxon>
        <taxon>Chordata</taxon>
        <taxon>Craniata</taxon>
        <taxon>Vertebrata</taxon>
        <taxon>Euteleostomi</taxon>
        <taxon>Actinopterygii</taxon>
        <taxon>Neopterygii</taxon>
        <taxon>Teleostei</taxon>
        <taxon>Protacanthopterygii</taxon>
        <taxon>Salmoniformes</taxon>
        <taxon>Salmonidae</taxon>
        <taxon>Salmoninae</taxon>
        <taxon>Oncorhynchus</taxon>
    </lineage>
</organism>
<dbReference type="PANTHER" id="PTHR24394:SF44">
    <property type="entry name" value="ZINC FINGER PROTEIN 271-LIKE"/>
    <property type="match status" value="1"/>
</dbReference>
<protein>
    <recommendedName>
        <fullName evidence="11">C2H2-type domain-containing protein</fullName>
    </recommendedName>
</protein>
<keyword evidence="2" id="KW-0479">Metal-binding</keyword>
<evidence type="ECO:0000256" key="9">
    <source>
        <dbReference type="PROSITE-ProRule" id="PRU00042"/>
    </source>
</evidence>
<keyword evidence="8" id="KW-0539">Nucleus</keyword>
<sequence length="181" mass="20659">MNTPLWFPLDSSRHSDSEGTSSTSGEPEQQEDNHTDKNTHSCRECGEEFPTQHYLRKHRNTTHTGEKKTSPKPRKSYSCLDCGKEFPCPSKLQRHLLTHTGERPCFCSDCGKSFTREEHLKTHQRHLLTHTGEKPHSCSVCGKSYTYLHTLKSHELKHTGREVLQIQPDCPPELSPALNVL</sequence>
<evidence type="ECO:0000256" key="3">
    <source>
        <dbReference type="ARBA" id="ARBA00022737"/>
    </source>
</evidence>
<evidence type="ECO:0000256" key="8">
    <source>
        <dbReference type="ARBA" id="ARBA00023242"/>
    </source>
</evidence>
<dbReference type="GO" id="GO:0008270">
    <property type="term" value="F:zinc ion binding"/>
    <property type="evidence" value="ECO:0007669"/>
    <property type="project" value="UniProtKB-KW"/>
</dbReference>
<feature type="domain" description="C2H2-type" evidence="11">
    <location>
        <begin position="77"/>
        <end position="104"/>
    </location>
</feature>
<keyword evidence="6" id="KW-0805">Transcription regulation</keyword>
<dbReference type="AlphaFoldDB" id="A0AAZ3RSK4"/>
<dbReference type="Proteomes" id="UP000694402">
    <property type="component" value="Unassembled WGS sequence"/>
</dbReference>
<keyword evidence="3" id="KW-0677">Repeat</keyword>
<evidence type="ECO:0000256" key="6">
    <source>
        <dbReference type="ARBA" id="ARBA00023015"/>
    </source>
</evidence>
<dbReference type="Ensembl" id="ENSOTST00005152343.1">
    <property type="protein sequence ID" value="ENSOTSP00005143250.1"/>
    <property type="gene ID" value="ENSOTSG00005049320.1"/>
</dbReference>
<keyword evidence="7" id="KW-0804">Transcription</keyword>
<feature type="compositionally biased region" description="Basic and acidic residues" evidence="10">
    <location>
        <begin position="31"/>
        <end position="46"/>
    </location>
</feature>
<dbReference type="Gene3D" id="3.30.160.60">
    <property type="entry name" value="Classic Zinc Finger"/>
    <property type="match status" value="4"/>
</dbReference>